<evidence type="ECO:0000313" key="2">
    <source>
        <dbReference type="EMBL" id="ABV76700.1"/>
    </source>
</evidence>
<accession>A0A0H3AYK6</accession>
<organism evidence="2 3">
    <name type="scientific">Rickettsia rickettsii (strain Sheila Smith)</name>
    <dbReference type="NCBI Taxonomy" id="392021"/>
    <lineage>
        <taxon>Bacteria</taxon>
        <taxon>Pseudomonadati</taxon>
        <taxon>Pseudomonadota</taxon>
        <taxon>Alphaproteobacteria</taxon>
        <taxon>Rickettsiales</taxon>
        <taxon>Rickettsiaceae</taxon>
        <taxon>Rickettsieae</taxon>
        <taxon>Rickettsia</taxon>
        <taxon>spotted fever group</taxon>
    </lineage>
</organism>
<proteinExistence type="predicted"/>
<reference evidence="3" key="1">
    <citation type="submission" date="2007-09" db="EMBL/GenBank/DDBJ databases">
        <title>Complete genome sequence of Rickettsia rickettsii.</title>
        <authorList>
            <person name="Madan A."/>
            <person name="Fahey J."/>
            <person name="Helton E."/>
            <person name="Ketteman M."/>
            <person name="Madan A."/>
            <person name="Rodrigues S."/>
            <person name="Sanchez A."/>
            <person name="Dasch G."/>
            <person name="Eremeeva M."/>
        </authorList>
    </citation>
    <scope>NUCLEOTIDE SEQUENCE [LARGE SCALE GENOMIC DNA]</scope>
    <source>
        <strain evidence="3">Sheila Smith</strain>
    </source>
</reference>
<dbReference type="AlphaFoldDB" id="A0A0H3AYK6"/>
<sequence>MKEQKLFINDMNYINQHLEIQKEYKVGVGVCVTNTIVVYLMFLGVLMKI</sequence>
<dbReference type="EMBL" id="CP000848">
    <property type="protein sequence ID" value="ABV76700.1"/>
    <property type="molecule type" value="Genomic_DNA"/>
</dbReference>
<protein>
    <submittedName>
        <fullName evidence="2">Uncharacterized protein</fullName>
    </submittedName>
</protein>
<feature type="transmembrane region" description="Helical" evidence="1">
    <location>
        <begin position="26"/>
        <end position="46"/>
    </location>
</feature>
<keyword evidence="1" id="KW-0472">Membrane</keyword>
<keyword evidence="1" id="KW-0812">Transmembrane</keyword>
<dbReference type="KEGG" id="rri:A1G_06210"/>
<keyword evidence="1" id="KW-1133">Transmembrane helix</keyword>
<name>A0A0H3AYK6_RICRS</name>
<dbReference type="HOGENOM" id="CLU_3140159_0_0_5"/>
<dbReference type="Proteomes" id="UP000006832">
    <property type="component" value="Chromosome"/>
</dbReference>
<evidence type="ECO:0000256" key="1">
    <source>
        <dbReference type="SAM" id="Phobius"/>
    </source>
</evidence>
<evidence type="ECO:0000313" key="3">
    <source>
        <dbReference type="Proteomes" id="UP000006832"/>
    </source>
</evidence>
<gene>
    <name evidence="2" type="ordered locus">A1G_06210</name>
</gene>